<evidence type="ECO:0000256" key="1">
    <source>
        <dbReference type="ARBA" id="ARBA00008683"/>
    </source>
</evidence>
<sequence>MPEVGTSAKPVASAPPQSTDAVPGKKPPNNATNKAKPRPPPPSALRRFADGARGLAGRSLRFTGKAAVAVAAVNLAVIYYKSSQVGRFFDVDEDESRRKKRVLVLPLDNLRVVERGSPSADLGRLAGPGGRQPTITVECRELVNAIEEAAADPNITSLFADFGEGVRHPIGHGHLEEIRSAVERFNGRHGEASFGNPVFKMAGATTNTGGAGPKRSYAFGHAFGWADYYLASSFGSVHLQARGTMGLYGACSTNVFLGPMLDKYGIKVHVFRHGLYKNAPSIFTDSKYSSAHLENVKSTTSSIDDTIQAAISSSRDLKFDGVMWKRIKMHGTMSAANSKEIGLIDASPVVNPLSSLLKMTKKEAKLEGEKKKTKPSEDEDEEGEKKSKIRVKAEDKFGREVVDGFVATEAISLSQYKNMLARRERVESRSKGIASRLRKLAERSTATAAILSAFGFDAGGQQKRDKVAVLTIDGAIGSASAYESVRSLREIREDESIKCLVLRVNSPGGSVISSEAIREELLLFKKVCAPCSSLLGWPRVLSDMPSKPIVSSMGNAAASGGYYVSCMAEKIFANRTTLTGSIGVFGVKVDATKVRLDDARCRGDYGVRSDYFPHDNHGAAMSPLVPLTKGMSQNFARSVKDFYSYFKEIVADGRRLSATAVENVAQGRVWTGGQAQAVRLVDELGGLASAIAYARKAHTRSEDVDVEYWPRKSIRLEDFSEMLSRGTSLQDLFCACAPPSLVGRVDEYSSDPLGRFFGDLDLNRVHIMATIDEAAAVNLILRGE</sequence>
<dbReference type="PANTHER" id="PTHR33209">
    <property type="entry name" value="PROTEASE 4"/>
    <property type="match status" value="1"/>
</dbReference>
<dbReference type="Gene3D" id="3.90.226.10">
    <property type="entry name" value="2-enoyl-CoA Hydratase, Chain A, domain 1"/>
    <property type="match status" value="3"/>
</dbReference>
<evidence type="ECO:0000256" key="2">
    <source>
        <dbReference type="ARBA" id="ARBA00022670"/>
    </source>
</evidence>
<evidence type="ECO:0000256" key="3">
    <source>
        <dbReference type="ARBA" id="ARBA00022801"/>
    </source>
</evidence>
<reference evidence="7 8" key="1">
    <citation type="journal article" date="2012" name="Genome Biol.">
        <title>Genome and low-iron response of an oceanic diatom adapted to chronic iron limitation.</title>
        <authorList>
            <person name="Lommer M."/>
            <person name="Specht M."/>
            <person name="Roy A.S."/>
            <person name="Kraemer L."/>
            <person name="Andreson R."/>
            <person name="Gutowska M.A."/>
            <person name="Wolf J."/>
            <person name="Bergner S.V."/>
            <person name="Schilhabel M.B."/>
            <person name="Klostermeier U.C."/>
            <person name="Beiko R.G."/>
            <person name="Rosenstiel P."/>
            <person name="Hippler M."/>
            <person name="Laroche J."/>
        </authorList>
    </citation>
    <scope>NUCLEOTIDE SEQUENCE [LARGE SCALE GENOMIC DNA]</scope>
    <source>
        <strain evidence="7 8">CCMP1005</strain>
    </source>
</reference>
<dbReference type="CDD" id="cd07023">
    <property type="entry name" value="S49_Sppa_N_C"/>
    <property type="match status" value="1"/>
</dbReference>
<keyword evidence="4" id="KW-0720">Serine protease</keyword>
<organism evidence="7 8">
    <name type="scientific">Thalassiosira oceanica</name>
    <name type="common">Marine diatom</name>
    <dbReference type="NCBI Taxonomy" id="159749"/>
    <lineage>
        <taxon>Eukaryota</taxon>
        <taxon>Sar</taxon>
        <taxon>Stramenopiles</taxon>
        <taxon>Ochrophyta</taxon>
        <taxon>Bacillariophyta</taxon>
        <taxon>Coscinodiscophyceae</taxon>
        <taxon>Thalassiosirophycidae</taxon>
        <taxon>Thalassiosirales</taxon>
        <taxon>Thalassiosiraceae</taxon>
        <taxon>Thalassiosira</taxon>
    </lineage>
</organism>
<dbReference type="GO" id="GO:0008236">
    <property type="term" value="F:serine-type peptidase activity"/>
    <property type="evidence" value="ECO:0007669"/>
    <property type="project" value="UniProtKB-KW"/>
</dbReference>
<dbReference type="PANTHER" id="PTHR33209:SF1">
    <property type="entry name" value="PEPTIDASE S49 DOMAIN-CONTAINING PROTEIN"/>
    <property type="match status" value="1"/>
</dbReference>
<feature type="region of interest" description="Disordered" evidence="5">
    <location>
        <begin position="364"/>
        <end position="388"/>
    </location>
</feature>
<comment type="caution">
    <text evidence="7">The sequence shown here is derived from an EMBL/GenBank/DDBJ whole genome shotgun (WGS) entry which is preliminary data.</text>
</comment>
<dbReference type="AlphaFoldDB" id="K0RNF1"/>
<dbReference type="OrthoDB" id="45421at2759"/>
<keyword evidence="8" id="KW-1185">Reference proteome</keyword>
<dbReference type="Pfam" id="PF01343">
    <property type="entry name" value="Peptidase_S49"/>
    <property type="match status" value="2"/>
</dbReference>
<evidence type="ECO:0000313" key="8">
    <source>
        <dbReference type="Proteomes" id="UP000266841"/>
    </source>
</evidence>
<evidence type="ECO:0000256" key="4">
    <source>
        <dbReference type="ARBA" id="ARBA00022825"/>
    </source>
</evidence>
<comment type="similarity">
    <text evidence="1">Belongs to the peptidase S49 family.</text>
</comment>
<protein>
    <recommendedName>
        <fullName evidence="6">Peptidase S49 domain-containing protein</fullName>
    </recommendedName>
</protein>
<proteinExistence type="inferred from homology"/>
<dbReference type="Proteomes" id="UP000266841">
    <property type="component" value="Unassembled WGS sequence"/>
</dbReference>
<keyword evidence="2" id="KW-0645">Protease</keyword>
<feature type="domain" description="Peptidase S49" evidence="6">
    <location>
        <begin position="546"/>
        <end position="697"/>
    </location>
</feature>
<dbReference type="InterPro" id="IPR002142">
    <property type="entry name" value="Peptidase_S49"/>
</dbReference>
<dbReference type="EMBL" id="AGNL01043657">
    <property type="protein sequence ID" value="EJK50451.1"/>
    <property type="molecule type" value="Genomic_DNA"/>
</dbReference>
<feature type="region of interest" description="Disordered" evidence="5">
    <location>
        <begin position="1"/>
        <end position="46"/>
    </location>
</feature>
<evidence type="ECO:0000313" key="7">
    <source>
        <dbReference type="EMBL" id="EJK50451.1"/>
    </source>
</evidence>
<dbReference type="eggNOG" id="ENOG502QQH5">
    <property type="taxonomic scope" value="Eukaryota"/>
</dbReference>
<gene>
    <name evidence="7" type="ORF">THAOC_30577</name>
</gene>
<dbReference type="SUPFAM" id="SSF52096">
    <property type="entry name" value="ClpP/crotonase"/>
    <property type="match status" value="1"/>
</dbReference>
<name>K0RNF1_THAOC</name>
<feature type="compositionally biased region" description="Basic and acidic residues" evidence="5">
    <location>
        <begin position="364"/>
        <end position="376"/>
    </location>
</feature>
<evidence type="ECO:0000256" key="5">
    <source>
        <dbReference type="SAM" id="MobiDB-lite"/>
    </source>
</evidence>
<dbReference type="InterPro" id="IPR029045">
    <property type="entry name" value="ClpP/crotonase-like_dom_sf"/>
</dbReference>
<keyword evidence="3" id="KW-0378">Hydrolase</keyword>
<dbReference type="GO" id="GO:0006508">
    <property type="term" value="P:proteolysis"/>
    <property type="evidence" value="ECO:0007669"/>
    <property type="project" value="UniProtKB-KW"/>
</dbReference>
<feature type="domain" description="Peptidase S49" evidence="6">
    <location>
        <begin position="226"/>
        <end position="346"/>
    </location>
</feature>
<evidence type="ECO:0000259" key="6">
    <source>
        <dbReference type="Pfam" id="PF01343"/>
    </source>
</evidence>
<dbReference type="InterPro" id="IPR047272">
    <property type="entry name" value="S49_SppA_C"/>
</dbReference>
<accession>K0RNF1</accession>